<evidence type="ECO:0000313" key="12">
    <source>
        <dbReference type="Proteomes" id="UP001432166"/>
    </source>
</evidence>
<keyword evidence="6 11" id="KW-0418">Kinase</keyword>
<keyword evidence="7" id="KW-0067">ATP-binding</keyword>
<dbReference type="SUPFAM" id="SSF55874">
    <property type="entry name" value="ATPase domain of HSP90 chaperone/DNA topoisomerase II/histidine kinase"/>
    <property type="match status" value="1"/>
</dbReference>
<evidence type="ECO:0000256" key="5">
    <source>
        <dbReference type="ARBA" id="ARBA00022741"/>
    </source>
</evidence>
<name>A0ABZ1JE92_9ACTN</name>
<evidence type="ECO:0000256" key="4">
    <source>
        <dbReference type="ARBA" id="ARBA00022679"/>
    </source>
</evidence>
<keyword evidence="9" id="KW-0472">Membrane</keyword>
<dbReference type="EMBL" id="CP108133">
    <property type="protein sequence ID" value="WTP48656.1"/>
    <property type="molecule type" value="Genomic_DNA"/>
</dbReference>
<dbReference type="PANTHER" id="PTHR24421:SF10">
    <property type="entry name" value="NITRATE_NITRITE SENSOR PROTEIN NARQ"/>
    <property type="match status" value="1"/>
</dbReference>
<feature type="transmembrane region" description="Helical" evidence="9">
    <location>
        <begin position="102"/>
        <end position="128"/>
    </location>
</feature>
<evidence type="ECO:0000256" key="1">
    <source>
        <dbReference type="ARBA" id="ARBA00000085"/>
    </source>
</evidence>
<dbReference type="CDD" id="cd16917">
    <property type="entry name" value="HATPase_UhpB-NarQ-NarX-like"/>
    <property type="match status" value="1"/>
</dbReference>
<dbReference type="EC" id="2.7.13.3" evidence="2"/>
<keyword evidence="9" id="KW-0812">Transmembrane</keyword>
<dbReference type="Proteomes" id="UP001432166">
    <property type="component" value="Chromosome"/>
</dbReference>
<dbReference type="PANTHER" id="PTHR24421">
    <property type="entry name" value="NITRATE/NITRITE SENSOR PROTEIN NARX-RELATED"/>
    <property type="match status" value="1"/>
</dbReference>
<evidence type="ECO:0000256" key="9">
    <source>
        <dbReference type="SAM" id="Phobius"/>
    </source>
</evidence>
<evidence type="ECO:0000256" key="3">
    <source>
        <dbReference type="ARBA" id="ARBA00022553"/>
    </source>
</evidence>
<dbReference type="InterPro" id="IPR011712">
    <property type="entry name" value="Sig_transdc_His_kin_sub3_dim/P"/>
</dbReference>
<evidence type="ECO:0000256" key="7">
    <source>
        <dbReference type="ARBA" id="ARBA00022840"/>
    </source>
</evidence>
<sequence>MSDIAPLPKPPNPPVRRWFLPSAVTSELDPQHTDRKGRPRRTARDWAVDFACFLIAVGVGLLGADQTDGDPNIPYALEVVDQWLGALACAAVWLRRRWPVGLAFAMVPVCFVSNTAGGAGLVALFTLAVHRPFKYVAWAGGVQLVFIPFFFWWRPDSDLPYPVIVGLGVLLTLAVVGWGMLARSKRQLMLSLRDRARRAETEAALRAEQAQRLARESIAREMHDVLAHRLTLLSVHAGALEIRPDAPRAEVARAAGVIRESAHDALQDLREIIGVLRASGDHAEESGRPQPTFGALEGLVSESRDADMKVTLDNRVVDAAAVPASVGRTTYRIAQECLTNVRKHAPGAEVTVTVTGAPGTGLTISVRNPPPPGDVPDVPGSGQGLIGLRERAVLAGGHLDHGPEGDGGFLVHAWLPWG</sequence>
<reference evidence="11" key="1">
    <citation type="submission" date="2022-10" db="EMBL/GenBank/DDBJ databases">
        <title>The complete genomes of actinobacterial strains from the NBC collection.</title>
        <authorList>
            <person name="Joergensen T.S."/>
            <person name="Alvarez Arevalo M."/>
            <person name="Sterndorff E.B."/>
            <person name="Faurdal D."/>
            <person name="Vuksanovic O."/>
            <person name="Mourched A.-S."/>
            <person name="Charusanti P."/>
            <person name="Shaw S."/>
            <person name="Blin K."/>
            <person name="Weber T."/>
        </authorList>
    </citation>
    <scope>NUCLEOTIDE SEQUENCE</scope>
    <source>
        <strain evidence="11">NBC_00189</strain>
    </source>
</reference>
<evidence type="ECO:0000256" key="8">
    <source>
        <dbReference type="ARBA" id="ARBA00023012"/>
    </source>
</evidence>
<feature type="domain" description="Signal transduction histidine kinase subgroup 3 dimerisation and phosphoacceptor" evidence="10">
    <location>
        <begin position="215"/>
        <end position="279"/>
    </location>
</feature>
<keyword evidence="3" id="KW-0597">Phosphoprotein</keyword>
<keyword evidence="8" id="KW-0902">Two-component regulatory system</keyword>
<keyword evidence="4" id="KW-0808">Transferase</keyword>
<keyword evidence="5" id="KW-0547">Nucleotide-binding</keyword>
<dbReference type="Gene3D" id="3.30.565.10">
    <property type="entry name" value="Histidine kinase-like ATPase, C-terminal domain"/>
    <property type="match status" value="1"/>
</dbReference>
<evidence type="ECO:0000313" key="11">
    <source>
        <dbReference type="EMBL" id="WTP48656.1"/>
    </source>
</evidence>
<dbReference type="InterPro" id="IPR050482">
    <property type="entry name" value="Sensor_HK_TwoCompSys"/>
</dbReference>
<feature type="transmembrane region" description="Helical" evidence="9">
    <location>
        <begin position="135"/>
        <end position="153"/>
    </location>
</feature>
<evidence type="ECO:0000256" key="2">
    <source>
        <dbReference type="ARBA" id="ARBA00012438"/>
    </source>
</evidence>
<comment type="catalytic activity">
    <reaction evidence="1">
        <text>ATP + protein L-histidine = ADP + protein N-phospho-L-histidine.</text>
        <dbReference type="EC" id="2.7.13.3"/>
    </reaction>
</comment>
<dbReference type="GO" id="GO:0016301">
    <property type="term" value="F:kinase activity"/>
    <property type="evidence" value="ECO:0007669"/>
    <property type="project" value="UniProtKB-KW"/>
</dbReference>
<keyword evidence="12" id="KW-1185">Reference proteome</keyword>
<evidence type="ECO:0000256" key="6">
    <source>
        <dbReference type="ARBA" id="ARBA00022777"/>
    </source>
</evidence>
<keyword evidence="9" id="KW-1133">Transmembrane helix</keyword>
<evidence type="ECO:0000259" key="10">
    <source>
        <dbReference type="Pfam" id="PF07730"/>
    </source>
</evidence>
<organism evidence="11 12">
    <name type="scientific">Streptomyces tauricus</name>
    <dbReference type="NCBI Taxonomy" id="68274"/>
    <lineage>
        <taxon>Bacteria</taxon>
        <taxon>Bacillati</taxon>
        <taxon>Actinomycetota</taxon>
        <taxon>Actinomycetes</taxon>
        <taxon>Kitasatosporales</taxon>
        <taxon>Streptomycetaceae</taxon>
        <taxon>Streptomyces</taxon>
        <taxon>Streptomyces aurantiacus group</taxon>
    </lineage>
</organism>
<proteinExistence type="predicted"/>
<gene>
    <name evidence="11" type="ORF">OG288_10350</name>
</gene>
<accession>A0ABZ1JE92</accession>
<dbReference type="InterPro" id="IPR036890">
    <property type="entry name" value="HATPase_C_sf"/>
</dbReference>
<feature type="transmembrane region" description="Helical" evidence="9">
    <location>
        <begin position="46"/>
        <end position="64"/>
    </location>
</feature>
<dbReference type="Gene3D" id="1.20.5.1930">
    <property type="match status" value="1"/>
</dbReference>
<dbReference type="Pfam" id="PF07730">
    <property type="entry name" value="HisKA_3"/>
    <property type="match status" value="1"/>
</dbReference>
<protein>
    <recommendedName>
        <fullName evidence="2">histidine kinase</fullName>
        <ecNumber evidence="2">2.7.13.3</ecNumber>
    </recommendedName>
</protein>
<feature type="transmembrane region" description="Helical" evidence="9">
    <location>
        <begin position="159"/>
        <end position="181"/>
    </location>
</feature>